<evidence type="ECO:0000256" key="8">
    <source>
        <dbReference type="ARBA" id="ARBA00049047"/>
    </source>
</evidence>
<dbReference type="Gene3D" id="3.20.20.70">
    <property type="entry name" value="Aldolase class I"/>
    <property type="match status" value="1"/>
</dbReference>
<dbReference type="OrthoDB" id="9804578at2"/>
<comment type="caution">
    <text evidence="11">The sequence shown here is derived from an EMBL/GenBank/DDBJ whole genome shotgun (WGS) entry which is preliminary data.</text>
</comment>
<dbReference type="GO" id="GO:0004834">
    <property type="term" value="F:tryptophan synthase activity"/>
    <property type="evidence" value="ECO:0007669"/>
    <property type="project" value="UniProtKB-UniRule"/>
</dbReference>
<dbReference type="GO" id="GO:0005829">
    <property type="term" value="C:cytosol"/>
    <property type="evidence" value="ECO:0007669"/>
    <property type="project" value="TreeGrafter"/>
</dbReference>
<evidence type="ECO:0000256" key="4">
    <source>
        <dbReference type="ARBA" id="ARBA00022605"/>
    </source>
</evidence>
<evidence type="ECO:0000256" key="9">
    <source>
        <dbReference type="HAMAP-Rule" id="MF_00131"/>
    </source>
</evidence>
<dbReference type="RefSeq" id="WP_132708407.1">
    <property type="nucleotide sequence ID" value="NZ_JACIGF010000005.1"/>
</dbReference>
<feature type="active site" description="Proton acceptor" evidence="9">
    <location>
        <position position="61"/>
    </location>
</feature>
<dbReference type="PANTHER" id="PTHR43406">
    <property type="entry name" value="TRYPTOPHAN SYNTHASE, ALPHA CHAIN"/>
    <property type="match status" value="1"/>
</dbReference>
<evidence type="ECO:0000256" key="3">
    <source>
        <dbReference type="ARBA" id="ARBA00011270"/>
    </source>
</evidence>
<dbReference type="PROSITE" id="PS00167">
    <property type="entry name" value="TRP_SYNTHASE_ALPHA"/>
    <property type="match status" value="1"/>
</dbReference>
<dbReference type="SUPFAM" id="SSF51366">
    <property type="entry name" value="Ribulose-phoshate binding barrel"/>
    <property type="match status" value="1"/>
</dbReference>
<keyword evidence="4 9" id="KW-0028">Amino-acid biosynthesis</keyword>
<evidence type="ECO:0000256" key="6">
    <source>
        <dbReference type="ARBA" id="ARBA00023141"/>
    </source>
</evidence>
<keyword evidence="12" id="KW-1185">Reference proteome</keyword>
<accession>A0A4R2PKD8</accession>
<reference evidence="11 12" key="1">
    <citation type="submission" date="2019-03" db="EMBL/GenBank/DDBJ databases">
        <title>Genomic Encyclopedia of Type Strains, Phase IV (KMG-IV): sequencing the most valuable type-strain genomes for metagenomic binning, comparative biology and taxonomic classification.</title>
        <authorList>
            <person name="Goeker M."/>
        </authorList>
    </citation>
    <scope>NUCLEOTIDE SEQUENCE [LARGE SCALE GENOMIC DNA]</scope>
    <source>
        <strain evidence="11 12">DSM 2132</strain>
    </source>
</reference>
<keyword evidence="7 9" id="KW-0456">Lyase</keyword>
<feature type="active site" description="Proton acceptor" evidence="9">
    <location>
        <position position="50"/>
    </location>
</feature>
<dbReference type="Pfam" id="PF00290">
    <property type="entry name" value="Trp_syntA"/>
    <property type="match status" value="1"/>
</dbReference>
<dbReference type="EC" id="4.2.1.20" evidence="9"/>
<comment type="subunit">
    <text evidence="3 9">Tetramer of two alpha and two beta chains.</text>
</comment>
<dbReference type="FunFam" id="3.20.20.70:FF:000037">
    <property type="entry name" value="Tryptophan synthase alpha chain"/>
    <property type="match status" value="1"/>
</dbReference>
<dbReference type="CDD" id="cd04724">
    <property type="entry name" value="Tryptophan_synthase_alpha"/>
    <property type="match status" value="1"/>
</dbReference>
<dbReference type="FunCoup" id="A0A4R2PKD8">
    <property type="interactions" value="536"/>
</dbReference>
<sequence length="273" mass="28143">MSARLTRRFEALARAGRAGLVTFVTAGDPDYETGLEIVRALPQAGADVIELGMPFTDPMADGPAIQEAGCRALDAGMTLARVLDLAAAFRAGDADTPVVLMGYINPILAMGLETFTARAAAAGVDGLIVVDMPPEEDAPLRRAASAQGLHLIRLATPTTDDDRLVRVLDGASGFLYYVSVAGVTGSKSAAGADIDAAVARLRRQTDLPIAVGFGIRTAEQAGAVARSADAAVVGSAIVNVVKAHLGRPDLVDAVSRFVADLSAGVRAARKEHS</sequence>
<dbReference type="InterPro" id="IPR002028">
    <property type="entry name" value="Trp_synthase_suA"/>
</dbReference>
<comment type="function">
    <text evidence="1 9">The alpha subunit is responsible for the aldol cleavage of indoleglycerol phosphate to indole and glyceraldehyde 3-phosphate.</text>
</comment>
<dbReference type="HAMAP" id="MF_00131">
    <property type="entry name" value="Trp_synth_alpha"/>
    <property type="match status" value="1"/>
</dbReference>
<evidence type="ECO:0000256" key="1">
    <source>
        <dbReference type="ARBA" id="ARBA00003365"/>
    </source>
</evidence>
<protein>
    <recommendedName>
        <fullName evidence="9">Tryptophan synthase alpha chain</fullName>
        <ecNumber evidence="9">4.2.1.20</ecNumber>
    </recommendedName>
</protein>
<keyword evidence="6 9" id="KW-0057">Aromatic amino acid biosynthesis</keyword>
<name>A0A4R2PKD8_RHOSA</name>
<dbReference type="InParanoid" id="A0A4R2PKD8"/>
<dbReference type="AlphaFoldDB" id="A0A4R2PKD8"/>
<evidence type="ECO:0000313" key="12">
    <source>
        <dbReference type="Proteomes" id="UP000295399"/>
    </source>
</evidence>
<evidence type="ECO:0000313" key="11">
    <source>
        <dbReference type="EMBL" id="TCP34475.1"/>
    </source>
</evidence>
<proteinExistence type="inferred from homology"/>
<keyword evidence="5 9" id="KW-0822">Tryptophan biosynthesis</keyword>
<dbReference type="InterPro" id="IPR011060">
    <property type="entry name" value="RibuloseP-bd_barrel"/>
</dbReference>
<comment type="pathway">
    <text evidence="2 9">Amino-acid biosynthesis; L-tryptophan biosynthesis; L-tryptophan from chorismate: step 5/5.</text>
</comment>
<dbReference type="NCBIfam" id="TIGR00262">
    <property type="entry name" value="trpA"/>
    <property type="match status" value="1"/>
</dbReference>
<comment type="catalytic activity">
    <reaction evidence="8 9">
        <text>(1S,2R)-1-C-(indol-3-yl)glycerol 3-phosphate + L-serine = D-glyceraldehyde 3-phosphate + L-tryptophan + H2O</text>
        <dbReference type="Rhea" id="RHEA:10532"/>
        <dbReference type="ChEBI" id="CHEBI:15377"/>
        <dbReference type="ChEBI" id="CHEBI:33384"/>
        <dbReference type="ChEBI" id="CHEBI:57912"/>
        <dbReference type="ChEBI" id="CHEBI:58866"/>
        <dbReference type="ChEBI" id="CHEBI:59776"/>
        <dbReference type="EC" id="4.2.1.20"/>
    </reaction>
</comment>
<evidence type="ECO:0000256" key="2">
    <source>
        <dbReference type="ARBA" id="ARBA00004733"/>
    </source>
</evidence>
<dbReference type="PANTHER" id="PTHR43406:SF1">
    <property type="entry name" value="TRYPTOPHAN SYNTHASE ALPHA CHAIN, CHLOROPLASTIC"/>
    <property type="match status" value="1"/>
</dbReference>
<gene>
    <name evidence="9" type="primary">trpA</name>
    <name evidence="11" type="ORF">EV659_105102</name>
</gene>
<dbReference type="Proteomes" id="UP000295399">
    <property type="component" value="Unassembled WGS sequence"/>
</dbReference>
<comment type="similarity">
    <text evidence="9 10">Belongs to the TrpA family.</text>
</comment>
<dbReference type="InterPro" id="IPR013785">
    <property type="entry name" value="Aldolase_TIM"/>
</dbReference>
<evidence type="ECO:0000256" key="5">
    <source>
        <dbReference type="ARBA" id="ARBA00022822"/>
    </source>
</evidence>
<evidence type="ECO:0000256" key="7">
    <source>
        <dbReference type="ARBA" id="ARBA00023239"/>
    </source>
</evidence>
<organism evidence="11 12">
    <name type="scientific">Rhodothalassium salexigens DSM 2132</name>
    <dbReference type="NCBI Taxonomy" id="1188247"/>
    <lineage>
        <taxon>Bacteria</taxon>
        <taxon>Pseudomonadati</taxon>
        <taxon>Pseudomonadota</taxon>
        <taxon>Alphaproteobacteria</taxon>
        <taxon>Rhodothalassiales</taxon>
        <taxon>Rhodothalassiaceae</taxon>
        <taxon>Rhodothalassium</taxon>
    </lineage>
</organism>
<dbReference type="EMBL" id="SLXO01000005">
    <property type="protein sequence ID" value="TCP34475.1"/>
    <property type="molecule type" value="Genomic_DNA"/>
</dbReference>
<dbReference type="UniPathway" id="UPA00035">
    <property type="reaction ID" value="UER00044"/>
</dbReference>
<evidence type="ECO:0000256" key="10">
    <source>
        <dbReference type="RuleBase" id="RU003662"/>
    </source>
</evidence>
<dbReference type="InterPro" id="IPR018204">
    <property type="entry name" value="Trp_synthase_alpha_AS"/>
</dbReference>